<dbReference type="EMBL" id="CP024899">
    <property type="protein sequence ID" value="ATX67294.1"/>
    <property type="molecule type" value="Genomic_DNA"/>
</dbReference>
<organism evidence="3 4">
    <name type="scientific">Roseinatronobacter bogoriensis subsp. barguzinensis</name>
    <dbReference type="NCBI Taxonomy" id="441209"/>
    <lineage>
        <taxon>Bacteria</taxon>
        <taxon>Pseudomonadati</taxon>
        <taxon>Pseudomonadota</taxon>
        <taxon>Alphaproteobacteria</taxon>
        <taxon>Rhodobacterales</taxon>
        <taxon>Paracoccaceae</taxon>
        <taxon>Roseinatronobacter</taxon>
    </lineage>
</organism>
<feature type="domain" description="DUF306" evidence="1">
    <location>
        <begin position="271"/>
        <end position="381"/>
    </location>
</feature>
<name>A0A2K8KCZ2_9RHOB</name>
<evidence type="ECO:0000313" key="3">
    <source>
        <dbReference type="EMBL" id="ATX67294.1"/>
    </source>
</evidence>
<evidence type="ECO:0000313" key="4">
    <source>
        <dbReference type="Proteomes" id="UP000228948"/>
    </source>
</evidence>
<dbReference type="Pfam" id="PF17185">
    <property type="entry name" value="NlpE_C"/>
    <property type="match status" value="1"/>
</dbReference>
<protein>
    <recommendedName>
        <fullName evidence="5">META domain-containing protein</fullName>
    </recommendedName>
</protein>
<evidence type="ECO:0008006" key="5">
    <source>
        <dbReference type="Google" id="ProtNLM"/>
    </source>
</evidence>
<dbReference type="STRING" id="441209.GCA_001870665_03180"/>
<dbReference type="InterPro" id="IPR005184">
    <property type="entry name" value="DUF306_Meta_HslJ"/>
</dbReference>
<keyword evidence="4" id="KW-1185">Reference proteome</keyword>
<proteinExistence type="predicted"/>
<dbReference type="InterPro" id="IPR007298">
    <property type="entry name" value="Cu-R_lipoprotein_NlpE"/>
</dbReference>
<reference evidence="3 4" key="1">
    <citation type="submission" date="2017-11" db="EMBL/GenBank/DDBJ databases">
        <title>Revised Sequence and Annotation of the Rhodobaca barguzinensis strain alga05 Genome.</title>
        <authorList>
            <person name="Kopejtka K."/>
            <person name="Tomasch J.M."/>
            <person name="Bunk B."/>
            <person name="Koblizek M."/>
        </authorList>
    </citation>
    <scope>NUCLEOTIDE SEQUENCE [LARGE SCALE GENOMIC DNA]</scope>
    <source>
        <strain evidence="4">alga05</strain>
    </source>
</reference>
<dbReference type="InterPro" id="IPR033450">
    <property type="entry name" value="NlpE_C"/>
</dbReference>
<dbReference type="Proteomes" id="UP000228948">
    <property type="component" value="Chromosome"/>
</dbReference>
<dbReference type="OrthoDB" id="9809132at2"/>
<dbReference type="KEGG" id="rbg:BG454_16975"/>
<dbReference type="PANTHER" id="PTHR35535:SF1">
    <property type="entry name" value="HEAT SHOCK PROTEIN HSLJ"/>
    <property type="match status" value="1"/>
</dbReference>
<dbReference type="InterPro" id="IPR053147">
    <property type="entry name" value="Hsp_HslJ-like"/>
</dbReference>
<gene>
    <name evidence="3" type="ORF">BG454_16975</name>
</gene>
<evidence type="ECO:0000259" key="1">
    <source>
        <dbReference type="Pfam" id="PF03724"/>
    </source>
</evidence>
<dbReference type="Gene3D" id="2.40.128.270">
    <property type="match status" value="1"/>
</dbReference>
<dbReference type="Gene3D" id="2.40.50.540">
    <property type="match status" value="1"/>
</dbReference>
<dbReference type="Gene3D" id="2.40.128.640">
    <property type="match status" value="1"/>
</dbReference>
<evidence type="ECO:0000259" key="2">
    <source>
        <dbReference type="Pfam" id="PF17185"/>
    </source>
</evidence>
<feature type="domain" description="NlpE C-terminal OB" evidence="2">
    <location>
        <begin position="180"/>
        <end position="264"/>
    </location>
</feature>
<dbReference type="InterPro" id="IPR038139">
    <property type="entry name" value="NlpE_C_sf"/>
</dbReference>
<sequence>MTGPRARCIFFRRILETYEHFAENLAILTAQSKRGDMMKHLSWLLVCSVCLPTLAFSDTDQQRMGGHGLALPATFSGTLPCADCPGIEYHLDIWDGQQGYALRRSYLERDLVIDEVGRWHVDPARNALILEGTGNARSEWQITPNQEIRLLDQEGQPIESDLPYTLVSGPLAPTDLRLTVTGLMTYFADAALFTECLTGQRFPIAMEEDYLALERAYLAAEIVPGAPLLAHLDAEISMRPQMEGADRMTVTVTQFHHITPDAGCPDHRMPAEFENTYWGLTHLQGVEQDQSNERQEPYLLILEEGTRFGGTIGCNRLMGQVTREGASVEFGPTASTMMACPDDLAEKEAAFANALSMTRGLDLMDQSLRLLDETGVELARFNALYTRY</sequence>
<dbReference type="Pfam" id="PF03724">
    <property type="entry name" value="META"/>
    <property type="match status" value="1"/>
</dbReference>
<dbReference type="AlphaFoldDB" id="A0A2K8KCZ2"/>
<dbReference type="PANTHER" id="PTHR35535">
    <property type="entry name" value="HEAT SHOCK PROTEIN HSLJ"/>
    <property type="match status" value="1"/>
</dbReference>
<dbReference type="InterPro" id="IPR038670">
    <property type="entry name" value="HslJ-like_sf"/>
</dbReference>
<dbReference type="Pfam" id="PF04170">
    <property type="entry name" value="NlpE"/>
    <property type="match status" value="1"/>
</dbReference>
<accession>A0A2K8KCZ2</accession>